<dbReference type="STRING" id="5722.A2DML6"/>
<feature type="repeat" description="ANK" evidence="1">
    <location>
        <begin position="315"/>
        <end position="347"/>
    </location>
</feature>
<dbReference type="InterPro" id="IPR020683">
    <property type="entry name" value="DUF3447"/>
</dbReference>
<dbReference type="AlphaFoldDB" id="A2DML6"/>
<organism evidence="3 4">
    <name type="scientific">Trichomonas vaginalis (strain ATCC PRA-98 / G3)</name>
    <dbReference type="NCBI Taxonomy" id="412133"/>
    <lineage>
        <taxon>Eukaryota</taxon>
        <taxon>Metamonada</taxon>
        <taxon>Parabasalia</taxon>
        <taxon>Trichomonadida</taxon>
        <taxon>Trichomonadidae</taxon>
        <taxon>Trichomonas</taxon>
    </lineage>
</organism>
<sequence>MSELSREQILEANKGYVDTTNALFTLHIYDSDKISKLCGNIKYYLIDRGSLTASHILRLISCASKLNCKYAKSYWAIFQTIYHDYQPKGAKGIYPIYNYLAYKKYGIRLDKDPYHKFWDFKSIKPIIEVHKENTLYRAIMDDDIRRVTEIAEADGFDDKQKMENPFYEFLEGYDLLTMCSYHGSVQCFMYFRSKFHAEITPECFYIAFLRGQPDIVKDCLENFHKKVPFLSMNFAVKAHNNKAIPFLREKYKFDIDAEDAAMYANLEAFLEGVELYLDDSEQKSFFFVCSPLFGLPSVVEYVLAKGVDINAICYDGKTALHSAAQCNNTEIVEFLIAHGANLNALTKVVNKGDTGQTPLDVAIEYGNEEVKQILKAHGGKKAVDCRI</sequence>
<evidence type="ECO:0000259" key="2">
    <source>
        <dbReference type="Pfam" id="PF11929"/>
    </source>
</evidence>
<evidence type="ECO:0000313" key="3">
    <source>
        <dbReference type="EMBL" id="EAY18443.1"/>
    </source>
</evidence>
<dbReference type="PANTHER" id="PTHR24182:SF13">
    <property type="entry name" value="LD18443P"/>
    <property type="match status" value="1"/>
</dbReference>
<gene>
    <name evidence="3" type="ORF">TVAG_046470</name>
</gene>
<dbReference type="EMBL" id="DS113219">
    <property type="protein sequence ID" value="EAY18443.1"/>
    <property type="molecule type" value="Genomic_DNA"/>
</dbReference>
<dbReference type="Proteomes" id="UP000001542">
    <property type="component" value="Unassembled WGS sequence"/>
</dbReference>
<dbReference type="SMART" id="SM00248">
    <property type="entry name" value="ANK"/>
    <property type="match status" value="2"/>
</dbReference>
<dbReference type="KEGG" id="tva:5463949"/>
<dbReference type="VEuPathDB" id="TrichDB:TVAGG3_0336090"/>
<proteinExistence type="predicted"/>
<dbReference type="InterPro" id="IPR002110">
    <property type="entry name" value="Ankyrin_rpt"/>
</dbReference>
<reference evidence="3" key="2">
    <citation type="journal article" date="2007" name="Science">
        <title>Draft genome sequence of the sexually transmitted pathogen Trichomonas vaginalis.</title>
        <authorList>
            <person name="Carlton J.M."/>
            <person name="Hirt R.P."/>
            <person name="Silva J.C."/>
            <person name="Delcher A.L."/>
            <person name="Schatz M."/>
            <person name="Zhao Q."/>
            <person name="Wortman J.R."/>
            <person name="Bidwell S.L."/>
            <person name="Alsmark U.C.M."/>
            <person name="Besteiro S."/>
            <person name="Sicheritz-Ponten T."/>
            <person name="Noel C.J."/>
            <person name="Dacks J.B."/>
            <person name="Foster P.G."/>
            <person name="Simillion C."/>
            <person name="Van de Peer Y."/>
            <person name="Miranda-Saavedra D."/>
            <person name="Barton G.J."/>
            <person name="Westrop G.D."/>
            <person name="Mueller S."/>
            <person name="Dessi D."/>
            <person name="Fiori P.L."/>
            <person name="Ren Q."/>
            <person name="Paulsen I."/>
            <person name="Zhang H."/>
            <person name="Bastida-Corcuera F.D."/>
            <person name="Simoes-Barbosa A."/>
            <person name="Brown M.T."/>
            <person name="Hayes R.D."/>
            <person name="Mukherjee M."/>
            <person name="Okumura C.Y."/>
            <person name="Schneider R."/>
            <person name="Smith A.J."/>
            <person name="Vanacova S."/>
            <person name="Villalvazo M."/>
            <person name="Haas B.J."/>
            <person name="Pertea M."/>
            <person name="Feldblyum T.V."/>
            <person name="Utterback T.R."/>
            <person name="Shu C.L."/>
            <person name="Osoegawa K."/>
            <person name="de Jong P.J."/>
            <person name="Hrdy I."/>
            <person name="Horvathova L."/>
            <person name="Zubacova Z."/>
            <person name="Dolezal P."/>
            <person name="Malik S.B."/>
            <person name="Logsdon J.M. Jr."/>
            <person name="Henze K."/>
            <person name="Gupta A."/>
            <person name="Wang C.C."/>
            <person name="Dunne R.L."/>
            <person name="Upcroft J.A."/>
            <person name="Upcroft P."/>
            <person name="White O."/>
            <person name="Salzberg S.L."/>
            <person name="Tang P."/>
            <person name="Chiu C.-H."/>
            <person name="Lee Y.-S."/>
            <person name="Embley T.M."/>
            <person name="Coombs G.H."/>
            <person name="Mottram J.C."/>
            <person name="Tachezy J."/>
            <person name="Fraser-Liggett C.M."/>
            <person name="Johnson P.J."/>
        </authorList>
    </citation>
    <scope>NUCLEOTIDE SEQUENCE [LARGE SCALE GENOMIC DNA]</scope>
    <source>
        <strain evidence="3">G3</strain>
    </source>
</reference>
<protein>
    <recommendedName>
        <fullName evidence="2">DUF3447 domain-containing protein</fullName>
    </recommendedName>
</protein>
<feature type="domain" description="DUF3447" evidence="2">
    <location>
        <begin position="195"/>
        <end position="270"/>
    </location>
</feature>
<reference evidence="3" key="1">
    <citation type="submission" date="2006-10" db="EMBL/GenBank/DDBJ databases">
        <authorList>
            <person name="Amadeo P."/>
            <person name="Zhao Q."/>
            <person name="Wortman J."/>
            <person name="Fraser-Liggett C."/>
            <person name="Carlton J."/>
        </authorList>
    </citation>
    <scope>NUCLEOTIDE SEQUENCE</scope>
    <source>
        <strain evidence="3">G3</strain>
    </source>
</reference>
<name>A2DML6_TRIV3</name>
<keyword evidence="4" id="KW-1185">Reference proteome</keyword>
<dbReference type="InParanoid" id="A2DML6"/>
<dbReference type="InterPro" id="IPR036770">
    <property type="entry name" value="Ankyrin_rpt-contain_sf"/>
</dbReference>
<dbReference type="PANTHER" id="PTHR24182">
    <property type="entry name" value="ANKYRIN REPEAT AND SOCS BOX CONTAINING 4"/>
    <property type="match status" value="1"/>
</dbReference>
<evidence type="ECO:0000313" key="4">
    <source>
        <dbReference type="Proteomes" id="UP000001542"/>
    </source>
</evidence>
<dbReference type="Pfam" id="PF12796">
    <property type="entry name" value="Ank_2"/>
    <property type="match status" value="1"/>
</dbReference>
<dbReference type="SUPFAM" id="SSF48403">
    <property type="entry name" value="Ankyrin repeat"/>
    <property type="match status" value="1"/>
</dbReference>
<dbReference type="Gene3D" id="1.25.40.20">
    <property type="entry name" value="Ankyrin repeat-containing domain"/>
    <property type="match status" value="1"/>
</dbReference>
<evidence type="ECO:0000256" key="1">
    <source>
        <dbReference type="PROSITE-ProRule" id="PRU00023"/>
    </source>
</evidence>
<dbReference type="eggNOG" id="ENOG502SBM3">
    <property type="taxonomic scope" value="Eukaryota"/>
</dbReference>
<dbReference type="PROSITE" id="PS50297">
    <property type="entry name" value="ANK_REP_REGION"/>
    <property type="match status" value="1"/>
</dbReference>
<dbReference type="RefSeq" id="XP_001579429.1">
    <property type="nucleotide sequence ID" value="XM_001579379.1"/>
</dbReference>
<dbReference type="SMR" id="A2DML6"/>
<keyword evidence="1" id="KW-0040">ANK repeat</keyword>
<accession>A2DML6</accession>
<dbReference type="PROSITE" id="PS50088">
    <property type="entry name" value="ANK_REPEAT"/>
    <property type="match status" value="1"/>
</dbReference>
<dbReference type="VEuPathDB" id="TrichDB:TVAG_046470"/>
<dbReference type="Pfam" id="PF11929">
    <property type="entry name" value="DUF3447"/>
    <property type="match status" value="1"/>
</dbReference>